<dbReference type="Proteomes" id="UP000015103">
    <property type="component" value="Unassembled WGS sequence"/>
</dbReference>
<dbReference type="EnsemblMetazoa" id="RPRC006984-RA">
    <property type="protein sequence ID" value="RPRC006984-PA"/>
    <property type="gene ID" value="RPRC006984"/>
</dbReference>
<evidence type="ECO:0000256" key="1">
    <source>
        <dbReference type="SAM" id="MobiDB-lite"/>
    </source>
</evidence>
<proteinExistence type="predicted"/>
<name>T1HSG4_RHOPR</name>
<evidence type="ECO:0000313" key="3">
    <source>
        <dbReference type="Proteomes" id="UP000015103"/>
    </source>
</evidence>
<feature type="region of interest" description="Disordered" evidence="1">
    <location>
        <begin position="332"/>
        <end position="359"/>
    </location>
</feature>
<feature type="compositionally biased region" description="Basic and acidic residues" evidence="1">
    <location>
        <begin position="183"/>
        <end position="198"/>
    </location>
</feature>
<dbReference type="EMBL" id="ACPB03022084">
    <property type="status" value="NOT_ANNOTATED_CDS"/>
    <property type="molecule type" value="Genomic_DNA"/>
</dbReference>
<feature type="region of interest" description="Disordered" evidence="1">
    <location>
        <begin position="137"/>
        <end position="171"/>
    </location>
</feature>
<reference evidence="2" key="1">
    <citation type="submission" date="2015-05" db="UniProtKB">
        <authorList>
            <consortium name="EnsemblMetazoa"/>
        </authorList>
    </citation>
    <scope>IDENTIFICATION</scope>
</reference>
<feature type="compositionally biased region" description="Polar residues" evidence="1">
    <location>
        <begin position="926"/>
        <end position="942"/>
    </location>
</feature>
<dbReference type="HOGENOM" id="CLU_307431_0_0_1"/>
<protein>
    <submittedName>
        <fullName evidence="2">Uncharacterized protein</fullName>
    </submittedName>
</protein>
<feature type="region of interest" description="Disordered" evidence="1">
    <location>
        <begin position="697"/>
        <end position="749"/>
    </location>
</feature>
<feature type="compositionally biased region" description="Basic residues" evidence="1">
    <location>
        <begin position="139"/>
        <end position="149"/>
    </location>
</feature>
<accession>T1HSG4</accession>
<sequence length="962" mass="111080">MPIEFWQMYYLVMKDSIKDLLVKFKDIKSKNLQPHEQKHVYRSLLKLPYKKHTKSYKTTLNNYNVKSLEVENRKQKRTLNGDSRGINKQRRKMKGNYSRKCFKLQLNYLDKKRSIAFDLHPMVEEFMKRTMDKLLINQRKGKHNTKKTNKSSLLKELSEEDEEDEAREKLKGTQLVKGVIKEEAELPKQSEGKGEFKKSSHSVNPAKKTSIIQELEESLPLTEPAVPSKYPNLLAPAKVSAPMQQEPLLENVCLVNESAETAEYETDVLKRELSVLDMNPLASITKKPTSMDSLEKVQKPKKNTNSFLGETGDAGAEIQKLTQTDEIKMRLDKSTSSSNLMRQDASTTTESNIPSSRSKFDENKNVKRLAKKVFFYPMYTIDWGTLEKNQARQKIIISPSENQYKQRNKFTNNKLVEIADLEQIIKQTELQFSRYKLANKNSFNLNCKVPTFKIQFDDFAQQNNLIGSKKRLICSKSVGNAVYEYKLKRKNLLVENSFCSKNNISRKHSNICTHDRLKTKRKLSATYACPLIQPISRSLYQNKDNKLHFNKNIFWNNKNTKKVDKTQCMNRINNKNEIAYCLKRINSLTDTSVNMENFLRFNSKDKVKDEIRNSRIEIPQSYDTTTENNSQINRKDSKTISNISQHAITPIYINTDHSEPNDSIGNDYSETNSVFSTNFQKPSMKISENKRIFSENFRKSNSKESKELVNNEGKVQLHHGLSRSDCSDDKNSEQVENVNPVNSTNFSSPSEKTYDSNIFIRNENIVPTINNYIVQKQTNEEIIKIVNISGNNALTETKYFLNNENGKIKKQSDIKLNVECQNFKTFQFDSFLRRYNSKKSVLTNSFNNLIEEQTQYNTVRSEIDVDNEIIMKQSNRNNSAIQTLTCSAGSETEGEMILQSLTPKEKQSYESIFTVHQRQPRENFKISGTSNNQSSTSAIGSEQQPFFGYTPIECSDKLDSTF</sequence>
<feature type="region of interest" description="Disordered" evidence="1">
    <location>
        <begin position="923"/>
        <end position="942"/>
    </location>
</feature>
<keyword evidence="3" id="KW-1185">Reference proteome</keyword>
<dbReference type="InParanoid" id="T1HSG4"/>
<dbReference type="AlphaFoldDB" id="T1HSG4"/>
<feature type="compositionally biased region" description="Polar residues" evidence="1">
    <location>
        <begin position="734"/>
        <end position="749"/>
    </location>
</feature>
<feature type="compositionally biased region" description="Polar residues" evidence="1">
    <location>
        <begin position="334"/>
        <end position="357"/>
    </location>
</feature>
<organism evidence="2 3">
    <name type="scientific">Rhodnius prolixus</name>
    <name type="common">Triatomid bug</name>
    <dbReference type="NCBI Taxonomy" id="13249"/>
    <lineage>
        <taxon>Eukaryota</taxon>
        <taxon>Metazoa</taxon>
        <taxon>Ecdysozoa</taxon>
        <taxon>Arthropoda</taxon>
        <taxon>Hexapoda</taxon>
        <taxon>Insecta</taxon>
        <taxon>Pterygota</taxon>
        <taxon>Neoptera</taxon>
        <taxon>Paraneoptera</taxon>
        <taxon>Hemiptera</taxon>
        <taxon>Heteroptera</taxon>
        <taxon>Panheteroptera</taxon>
        <taxon>Cimicomorpha</taxon>
        <taxon>Reduviidae</taxon>
        <taxon>Triatominae</taxon>
        <taxon>Rhodnius</taxon>
    </lineage>
</organism>
<feature type="compositionally biased region" description="Basic and acidic residues" evidence="1">
    <location>
        <begin position="697"/>
        <end position="709"/>
    </location>
</feature>
<dbReference type="VEuPathDB" id="VectorBase:RPRC006984"/>
<evidence type="ECO:0000313" key="2">
    <source>
        <dbReference type="EnsemblMetazoa" id="RPRC006984-PA"/>
    </source>
</evidence>
<feature type="region of interest" description="Disordered" evidence="1">
    <location>
        <begin position="287"/>
        <end position="311"/>
    </location>
</feature>
<feature type="region of interest" description="Disordered" evidence="1">
    <location>
        <begin position="183"/>
        <end position="207"/>
    </location>
</feature>